<name>A0A1I0NIK7_9BACT</name>
<keyword evidence="1" id="KW-0732">Signal</keyword>
<evidence type="ECO:0000313" key="2">
    <source>
        <dbReference type="EMBL" id="SEW01203.1"/>
    </source>
</evidence>
<evidence type="ECO:0000256" key="1">
    <source>
        <dbReference type="SAM" id="SignalP"/>
    </source>
</evidence>
<sequence>MRTASILLLLFLCELLNAQSFSVTDNLLLSEITKREFKKNYRQSKESCCKFIDGKEQSPQMDFLIDSCDIKKRISKQRGEDYSKCEEFSWGYYELDKNVSKYAFMVIIDQPINPIAYLIDKNMQMDSVVIQGDGLLTKSNVYFTEQLFDSDETVHLNWYLITDNQVKHIAELEDRAFRYRNVSDSKLPSCFADDKGNYYCAVENKQTQKRSYYKIRIEDRGCRERSDVQRRLQLQRRCEPGWL</sequence>
<dbReference type="RefSeq" id="WP_143065740.1">
    <property type="nucleotide sequence ID" value="NZ_FOIQ01000002.1"/>
</dbReference>
<organism evidence="2 3">
    <name type="scientific">Prevotella aff. ruminicola Tc2-24</name>
    <dbReference type="NCBI Taxonomy" id="81582"/>
    <lineage>
        <taxon>Bacteria</taxon>
        <taxon>Pseudomonadati</taxon>
        <taxon>Bacteroidota</taxon>
        <taxon>Bacteroidia</taxon>
        <taxon>Bacteroidales</taxon>
        <taxon>Prevotellaceae</taxon>
        <taxon>Prevotella</taxon>
    </lineage>
</organism>
<dbReference type="EMBL" id="FOIQ01000002">
    <property type="protein sequence ID" value="SEW01203.1"/>
    <property type="molecule type" value="Genomic_DNA"/>
</dbReference>
<reference evidence="2 3" key="1">
    <citation type="submission" date="2016-10" db="EMBL/GenBank/DDBJ databases">
        <authorList>
            <person name="de Groot N.N."/>
        </authorList>
    </citation>
    <scope>NUCLEOTIDE SEQUENCE [LARGE SCALE GENOMIC DNA]</scope>
    <source>
        <strain evidence="2 3">TC2-24</strain>
    </source>
</reference>
<protein>
    <recommendedName>
        <fullName evidence="4">DKNYY family protein</fullName>
    </recommendedName>
</protein>
<dbReference type="Proteomes" id="UP000199373">
    <property type="component" value="Unassembled WGS sequence"/>
</dbReference>
<proteinExistence type="predicted"/>
<gene>
    <name evidence="2" type="ORF">SAMN04487850_1271</name>
</gene>
<dbReference type="AlphaFoldDB" id="A0A1I0NIK7"/>
<accession>A0A1I0NIK7</accession>
<evidence type="ECO:0000313" key="3">
    <source>
        <dbReference type="Proteomes" id="UP000199373"/>
    </source>
</evidence>
<feature type="signal peptide" evidence="1">
    <location>
        <begin position="1"/>
        <end position="18"/>
    </location>
</feature>
<keyword evidence="3" id="KW-1185">Reference proteome</keyword>
<evidence type="ECO:0008006" key="4">
    <source>
        <dbReference type="Google" id="ProtNLM"/>
    </source>
</evidence>
<feature type="chain" id="PRO_5011721249" description="DKNYY family protein" evidence="1">
    <location>
        <begin position="19"/>
        <end position="243"/>
    </location>
</feature>